<evidence type="ECO:0000256" key="1">
    <source>
        <dbReference type="ARBA" id="ARBA00004571"/>
    </source>
</evidence>
<keyword evidence="4 12" id="KW-1134">Transmembrane beta strand</keyword>
<evidence type="ECO:0000256" key="5">
    <source>
        <dbReference type="ARBA" id="ARBA00022692"/>
    </source>
</evidence>
<comment type="subcellular location">
    <subcellularLocation>
        <location evidence="1 12">Cell outer membrane</location>
        <topology evidence="1 12">Multi-pass membrane protein</topology>
    </subcellularLocation>
</comment>
<evidence type="ECO:0000256" key="3">
    <source>
        <dbReference type="ARBA" id="ARBA00022448"/>
    </source>
</evidence>
<feature type="signal peptide" evidence="15">
    <location>
        <begin position="1"/>
        <end position="25"/>
    </location>
</feature>
<evidence type="ECO:0000256" key="14">
    <source>
        <dbReference type="RuleBase" id="RU003357"/>
    </source>
</evidence>
<keyword evidence="11 12" id="KW-0998">Cell outer membrane</keyword>
<name>A0AAE9HC10_ALCFA</name>
<sequence length="660" mass="73052">MKSLFTVKRLPLVLAGAFAASSAVAQESTPVQLSPVVVTASGFEQDIKEAPASITVITREDLENKFYRDAYDALQDVPGVIVTGGGDRRDITIRGMSSKYTLILIDGKRQSSTETRTNSDSSGVEGGWTPPLSEIERIEVVRGPMSSLYGSDAMGGVINIITRKVPKEWGGSIRLDSTLQSHSRSGDIFQGNFMLGGPIKEGVLGLQVYGQQTNRKEDDIYNGYRKRESFEVGAKLSLTPSENHSFVLEGSTKRQKYNSTLGKTVEPIAPGTACGRSGCPASSETDYRGEKVSLTHSGNWGFATSDTYVQQEDFNNKSRDMRIKNTDARTAWVAPLGDHLLTLGASYQHQKLNDETGNQLTTGINRIKRTQWSLFLEDEWSLTNSFALTGGLRYDHDENFGKHFSPRIYGVWSATDNWTIKGGVSTGFRAPDLRQTIPGWGQVSRGGNMYGNPDLKPEKSLSQELGVMYDSLEGFSAGVTLFNNDFKDKITRVACPASKCTDGPNQFGSDPTTYENVDKAVTRGIETNFSWDLAQDWTLKANYTYTHSKQKSGPNEGQPLNQMPKHMANVSLDWHPTEKINTWARVNYRGKESEPVTSASSSTTRAPSYTFVDLGGTYKLNKNVDLYAGIYNILDKQIRYDDYGYVEDGRRYWLGVGLRF</sequence>
<dbReference type="GO" id="GO:0044718">
    <property type="term" value="P:siderophore transmembrane transport"/>
    <property type="evidence" value="ECO:0007669"/>
    <property type="project" value="TreeGrafter"/>
</dbReference>
<keyword evidence="8 14" id="KW-0798">TonB box</keyword>
<dbReference type="InterPro" id="IPR036942">
    <property type="entry name" value="Beta-barrel_TonB_sf"/>
</dbReference>
<proteinExistence type="inferred from homology"/>
<dbReference type="InterPro" id="IPR037066">
    <property type="entry name" value="Plug_dom_sf"/>
</dbReference>
<dbReference type="CDD" id="cd01347">
    <property type="entry name" value="ligand_gated_channel"/>
    <property type="match status" value="1"/>
</dbReference>
<evidence type="ECO:0000256" key="9">
    <source>
        <dbReference type="ARBA" id="ARBA00023136"/>
    </source>
</evidence>
<dbReference type="SUPFAM" id="SSF56935">
    <property type="entry name" value="Porins"/>
    <property type="match status" value="1"/>
</dbReference>
<protein>
    <submittedName>
        <fullName evidence="18">Ligand-gated channel protein</fullName>
    </submittedName>
</protein>
<accession>A0AAE9HC10</accession>
<comment type="similarity">
    <text evidence="2 12 14">Belongs to the TonB-dependent receptor family.</text>
</comment>
<keyword evidence="9 12" id="KW-0472">Membrane</keyword>
<dbReference type="PROSITE" id="PS01156">
    <property type="entry name" value="TONB_DEPENDENT_REC_2"/>
    <property type="match status" value="1"/>
</dbReference>
<evidence type="ECO:0000256" key="15">
    <source>
        <dbReference type="SAM" id="SignalP"/>
    </source>
</evidence>
<keyword evidence="5 12" id="KW-0812">Transmembrane</keyword>
<gene>
    <name evidence="18" type="ORF">MXF72_01655</name>
</gene>
<feature type="domain" description="TonB-dependent receptor plug" evidence="17">
    <location>
        <begin position="47"/>
        <end position="157"/>
    </location>
</feature>
<dbReference type="NCBIfam" id="NF010010">
    <property type="entry name" value="PRK13483.1"/>
    <property type="match status" value="1"/>
</dbReference>
<dbReference type="InterPro" id="IPR039426">
    <property type="entry name" value="TonB-dep_rcpt-like"/>
</dbReference>
<keyword evidence="7" id="KW-0406">Ion transport</keyword>
<feature type="short sequence motif" description="TonB C-terminal box" evidence="13">
    <location>
        <begin position="643"/>
        <end position="660"/>
    </location>
</feature>
<dbReference type="InterPro" id="IPR010917">
    <property type="entry name" value="TonB_rcpt_CS"/>
</dbReference>
<dbReference type="GO" id="GO:0015344">
    <property type="term" value="F:siderophore uptake transmembrane transporter activity"/>
    <property type="evidence" value="ECO:0007669"/>
    <property type="project" value="TreeGrafter"/>
</dbReference>
<keyword evidence="10" id="KW-0675">Receptor</keyword>
<evidence type="ECO:0000256" key="10">
    <source>
        <dbReference type="ARBA" id="ARBA00023170"/>
    </source>
</evidence>
<keyword evidence="3 12" id="KW-0813">Transport</keyword>
<organism evidence="18 19">
    <name type="scientific">Alcaligenes faecalis</name>
    <dbReference type="NCBI Taxonomy" id="511"/>
    <lineage>
        <taxon>Bacteria</taxon>
        <taxon>Pseudomonadati</taxon>
        <taxon>Pseudomonadota</taxon>
        <taxon>Betaproteobacteria</taxon>
        <taxon>Burkholderiales</taxon>
        <taxon>Alcaligenaceae</taxon>
        <taxon>Alcaligenes</taxon>
    </lineage>
</organism>
<evidence type="ECO:0000256" key="11">
    <source>
        <dbReference type="ARBA" id="ARBA00023237"/>
    </source>
</evidence>
<dbReference type="Gene3D" id="2.170.130.10">
    <property type="entry name" value="TonB-dependent receptor, plug domain"/>
    <property type="match status" value="1"/>
</dbReference>
<evidence type="ECO:0000256" key="4">
    <source>
        <dbReference type="ARBA" id="ARBA00022452"/>
    </source>
</evidence>
<evidence type="ECO:0000259" key="17">
    <source>
        <dbReference type="Pfam" id="PF07715"/>
    </source>
</evidence>
<evidence type="ECO:0000256" key="8">
    <source>
        <dbReference type="ARBA" id="ARBA00023077"/>
    </source>
</evidence>
<evidence type="ECO:0000313" key="19">
    <source>
        <dbReference type="Proteomes" id="UP000830925"/>
    </source>
</evidence>
<dbReference type="PROSITE" id="PS52016">
    <property type="entry name" value="TONB_DEPENDENT_REC_3"/>
    <property type="match status" value="1"/>
</dbReference>
<reference evidence="18" key="1">
    <citation type="submission" date="2022-04" db="EMBL/GenBank/DDBJ databases">
        <title>Genomic mining of Alcaligenes faecalis D334 producing ectoin and derivatives.</title>
        <authorList>
            <person name="Doan V.T."/>
            <person name="Quach N.T."/>
            <person name="Vu T.-H.-N."/>
            <person name="Phi Q.-T."/>
        </authorList>
    </citation>
    <scope>NUCLEOTIDE SEQUENCE</scope>
    <source>
        <strain evidence="18">D334</strain>
    </source>
</reference>
<evidence type="ECO:0000256" key="2">
    <source>
        <dbReference type="ARBA" id="ARBA00009810"/>
    </source>
</evidence>
<evidence type="ECO:0000259" key="16">
    <source>
        <dbReference type="Pfam" id="PF00593"/>
    </source>
</evidence>
<dbReference type="RefSeq" id="WP_247966337.1">
    <property type="nucleotide sequence ID" value="NZ_CP095873.1"/>
</dbReference>
<dbReference type="EMBL" id="CP095873">
    <property type="protein sequence ID" value="UPL21811.1"/>
    <property type="molecule type" value="Genomic_DNA"/>
</dbReference>
<keyword evidence="6 15" id="KW-0732">Signal</keyword>
<feature type="domain" description="TonB-dependent receptor-like beta-barrel" evidence="16">
    <location>
        <begin position="207"/>
        <end position="633"/>
    </location>
</feature>
<dbReference type="Pfam" id="PF07715">
    <property type="entry name" value="Plug"/>
    <property type="match status" value="1"/>
</dbReference>
<evidence type="ECO:0000313" key="18">
    <source>
        <dbReference type="EMBL" id="UPL21811.1"/>
    </source>
</evidence>
<dbReference type="Gene3D" id="2.40.170.20">
    <property type="entry name" value="TonB-dependent receptor, beta-barrel domain"/>
    <property type="match status" value="1"/>
</dbReference>
<dbReference type="Pfam" id="PF00593">
    <property type="entry name" value="TonB_dep_Rec_b-barrel"/>
    <property type="match status" value="1"/>
</dbReference>
<evidence type="ECO:0000256" key="7">
    <source>
        <dbReference type="ARBA" id="ARBA00023065"/>
    </source>
</evidence>
<dbReference type="InterPro" id="IPR012910">
    <property type="entry name" value="Plug_dom"/>
</dbReference>
<dbReference type="Proteomes" id="UP000830925">
    <property type="component" value="Chromosome"/>
</dbReference>
<dbReference type="InterPro" id="IPR000531">
    <property type="entry name" value="Beta-barrel_TonB"/>
</dbReference>
<evidence type="ECO:0000256" key="13">
    <source>
        <dbReference type="PROSITE-ProRule" id="PRU10144"/>
    </source>
</evidence>
<feature type="chain" id="PRO_5042013124" evidence="15">
    <location>
        <begin position="26"/>
        <end position="660"/>
    </location>
</feature>
<evidence type="ECO:0000256" key="6">
    <source>
        <dbReference type="ARBA" id="ARBA00022729"/>
    </source>
</evidence>
<dbReference type="AlphaFoldDB" id="A0AAE9HC10"/>
<dbReference type="PANTHER" id="PTHR30069">
    <property type="entry name" value="TONB-DEPENDENT OUTER MEMBRANE RECEPTOR"/>
    <property type="match status" value="1"/>
</dbReference>
<dbReference type="GO" id="GO:0009279">
    <property type="term" value="C:cell outer membrane"/>
    <property type="evidence" value="ECO:0007669"/>
    <property type="project" value="UniProtKB-SubCell"/>
</dbReference>
<dbReference type="PANTHER" id="PTHR30069:SF53">
    <property type="entry name" value="COLICIN I RECEPTOR-RELATED"/>
    <property type="match status" value="1"/>
</dbReference>
<evidence type="ECO:0000256" key="12">
    <source>
        <dbReference type="PROSITE-ProRule" id="PRU01360"/>
    </source>
</evidence>